<evidence type="ECO:0000256" key="1">
    <source>
        <dbReference type="SAM" id="MobiDB-lite"/>
    </source>
</evidence>
<dbReference type="InterPro" id="IPR011015">
    <property type="entry name" value="LEM/LEM-like_dom_sf"/>
</dbReference>
<feature type="compositionally biased region" description="Polar residues" evidence="1">
    <location>
        <begin position="200"/>
        <end position="214"/>
    </location>
</feature>
<reference evidence="4" key="1">
    <citation type="submission" date="2021-01" db="EMBL/GenBank/DDBJ databases">
        <authorList>
            <person name="Li R."/>
            <person name="Bekaert M."/>
        </authorList>
    </citation>
    <scope>NUCLEOTIDE SEQUENCE</scope>
    <source>
        <strain evidence="4">Farmed</strain>
    </source>
</reference>
<keyword evidence="2" id="KW-0812">Transmembrane</keyword>
<dbReference type="Proteomes" id="UP000597762">
    <property type="component" value="Unassembled WGS sequence"/>
</dbReference>
<feature type="compositionally biased region" description="Acidic residues" evidence="1">
    <location>
        <begin position="243"/>
        <end position="254"/>
    </location>
</feature>
<feature type="domain" description="LEM" evidence="3">
    <location>
        <begin position="1"/>
        <end position="39"/>
    </location>
</feature>
<dbReference type="SUPFAM" id="SSF63451">
    <property type="entry name" value="LEM domain"/>
    <property type="match status" value="1"/>
</dbReference>
<dbReference type="OrthoDB" id="6363067at2759"/>
<name>A0A812D5F1_ACAPH</name>
<dbReference type="Gene3D" id="1.10.720.40">
    <property type="match status" value="1"/>
</dbReference>
<dbReference type="PANTHER" id="PTHR12019">
    <property type="entry name" value="LAMINA-ASSOCIATED POLYPEPTIDE THYMOPOIETIN"/>
    <property type="match status" value="1"/>
</dbReference>
<feature type="transmembrane region" description="Helical" evidence="2">
    <location>
        <begin position="522"/>
        <end position="543"/>
    </location>
</feature>
<protein>
    <recommendedName>
        <fullName evidence="3">LEM domain-containing protein</fullName>
    </recommendedName>
</protein>
<dbReference type="PROSITE" id="PS50954">
    <property type="entry name" value="LEM"/>
    <property type="match status" value="1"/>
</dbReference>
<feature type="compositionally biased region" description="Basic and acidic residues" evidence="1">
    <location>
        <begin position="63"/>
        <end position="73"/>
    </location>
</feature>
<feature type="region of interest" description="Disordered" evidence="1">
    <location>
        <begin position="34"/>
        <end position="214"/>
    </location>
</feature>
<dbReference type="EMBL" id="CAHIKZ030002445">
    <property type="protein sequence ID" value="CAE1287030.1"/>
    <property type="molecule type" value="Genomic_DNA"/>
</dbReference>
<gene>
    <name evidence="4" type="ORF">SPHA_46287</name>
</gene>
<dbReference type="PANTHER" id="PTHR12019:SF9">
    <property type="entry name" value="THYMOPOIETIN"/>
    <property type="match status" value="1"/>
</dbReference>
<dbReference type="FunFam" id="1.10.720.40:FF:000001">
    <property type="entry name" value="LEM domain containing 2, isoform CRA_a"/>
    <property type="match status" value="1"/>
</dbReference>
<feature type="compositionally biased region" description="Polar residues" evidence="1">
    <location>
        <begin position="167"/>
        <end position="179"/>
    </location>
</feature>
<dbReference type="InterPro" id="IPR003887">
    <property type="entry name" value="LEM_dom"/>
</dbReference>
<evidence type="ECO:0000259" key="3">
    <source>
        <dbReference type="PROSITE" id="PS50954"/>
    </source>
</evidence>
<dbReference type="SMART" id="SM00540">
    <property type="entry name" value="LEM"/>
    <property type="match status" value="1"/>
</dbReference>
<dbReference type="InterPro" id="IPR051656">
    <property type="entry name" value="LEM_domain"/>
</dbReference>
<feature type="compositionally biased region" description="Acidic residues" evidence="1">
    <location>
        <begin position="47"/>
        <end position="58"/>
    </location>
</feature>
<dbReference type="AlphaFoldDB" id="A0A812D5F1"/>
<organism evidence="4 5">
    <name type="scientific">Acanthosepion pharaonis</name>
    <name type="common">Pharaoh cuttlefish</name>
    <name type="synonym">Sepia pharaonis</name>
    <dbReference type="NCBI Taxonomy" id="158019"/>
    <lineage>
        <taxon>Eukaryota</taxon>
        <taxon>Metazoa</taxon>
        <taxon>Spiralia</taxon>
        <taxon>Lophotrochozoa</taxon>
        <taxon>Mollusca</taxon>
        <taxon>Cephalopoda</taxon>
        <taxon>Coleoidea</taxon>
        <taxon>Decapodiformes</taxon>
        <taxon>Sepiida</taxon>
        <taxon>Sepiina</taxon>
        <taxon>Sepiidae</taxon>
        <taxon>Acanthosepion</taxon>
    </lineage>
</organism>
<evidence type="ECO:0000313" key="5">
    <source>
        <dbReference type="Proteomes" id="UP000597762"/>
    </source>
</evidence>
<comment type="caution">
    <text evidence="4">The sequence shown here is derived from an EMBL/GenBank/DDBJ whole genome shotgun (WGS) entry which is preliminary data.</text>
</comment>
<accession>A0A812D5F1</accession>
<feature type="region of interest" description="Disordered" evidence="1">
    <location>
        <begin position="239"/>
        <end position="262"/>
    </location>
</feature>
<dbReference type="CDD" id="cd12934">
    <property type="entry name" value="LEM"/>
    <property type="match status" value="1"/>
</dbReference>
<evidence type="ECO:0000313" key="4">
    <source>
        <dbReference type="EMBL" id="CAE1287030.1"/>
    </source>
</evidence>
<evidence type="ECO:0000256" key="2">
    <source>
        <dbReference type="SAM" id="Phobius"/>
    </source>
</evidence>
<keyword evidence="5" id="KW-1185">Reference proteome</keyword>
<proteinExistence type="predicted"/>
<feature type="compositionally biased region" description="Basic residues" evidence="1">
    <location>
        <begin position="106"/>
        <end position="120"/>
    </location>
</feature>
<dbReference type="Pfam" id="PF03020">
    <property type="entry name" value="LEM"/>
    <property type="match status" value="1"/>
</dbReference>
<keyword evidence="2" id="KW-1133">Transmembrane helix</keyword>
<keyword evidence="2" id="KW-0472">Membrane</keyword>
<sequence>MTNEDLATALKNLGVRVGPITDTTRVVYERKLARVRQEMPQETAPAEFEEEEEEEEEILSGSVREEATSERSYDLPTKLTRSVTRRLQHDTSLPPDNNLDKLQGSTKRKSSQKQRRKTPKKPTPEEPFSPLLSSVPEKVLLPKHSVQNFDTMKPPDGPKSLPKSKIPRSSASDYTNSTVIYPDTNKVHTPRRSFGLSDSFHISPTSYSPESNTNAYSKKVYANDKNVVTAYKTALEVNRTDSDESVDSQQDSDFDNPHNSGCDDPAEHYFKTNVAYSPMQKFDSDQEMDSSDWVYDTNEPTKQSEKFSSQIPNKWSAISHMSDLKTSPVFKKSNIPTSHIGQPKSLDKAQSTKKLNSIWKLDPVEEQNIHHGLSEIQTNSADSSVKYDYLPKAFVEKYGKYMNKSGVDSTNLKNRQSIDSLLFRSHREQAKSSCSDSVAQVKAEKLTSAYQRYTSPLASKISGGNNPPSYIGTPGSSRLNTSLTRRPLSSMREEVKFTSLRNTQSSSASSASDSKKKGLSSIIIKLFFMIIIGVIVWLIYMNFESPATKPLLNADH</sequence>